<feature type="transmembrane region" description="Helical" evidence="2">
    <location>
        <begin position="200"/>
        <end position="222"/>
    </location>
</feature>
<feature type="transmembrane region" description="Helical" evidence="2">
    <location>
        <begin position="47"/>
        <end position="65"/>
    </location>
</feature>
<comment type="caution">
    <text evidence="3">The sequence shown here is derived from an EMBL/GenBank/DDBJ whole genome shotgun (WGS) entry which is preliminary data.</text>
</comment>
<keyword evidence="4" id="KW-1185">Reference proteome</keyword>
<dbReference type="EMBL" id="MCFH01000036">
    <property type="protein sequence ID" value="ORX46186.1"/>
    <property type="molecule type" value="Genomic_DNA"/>
</dbReference>
<evidence type="ECO:0000256" key="2">
    <source>
        <dbReference type="SAM" id="Phobius"/>
    </source>
</evidence>
<feature type="region of interest" description="Disordered" evidence="1">
    <location>
        <begin position="420"/>
        <end position="471"/>
    </location>
</feature>
<evidence type="ECO:0000313" key="4">
    <source>
        <dbReference type="Proteomes" id="UP000193719"/>
    </source>
</evidence>
<accession>A0A1Y1V524</accession>
<sequence>MVIYKTVVNTLSEIINKSEYFNPFFSWIIVSFAYFSIGIHGGRIWKHLFYCALTGFMAICCAIVYNLSENLNYKCDLFIKLIWIEGYLWSINEWFYVYINYIKIQMYIKSLRKKFIRILVFLILVYSFAVRTKLNSIEYNMKKERKEDENIYIKSKNKHIAVLYFPPGFVCALFIYFIIKEFFQENNYVKGIISSLLHNTLSRMLLVSLLFINIAVIGILPQVGVVKFLYYVLIRLKGNISLIFLIDILLLRIDLDHNKIAMQDQEIEKKNVGRTLQEQFNNNNNNINYNFEDQVNIDRVNKLLSDIDNPFHVANFNAGNYNSGKYNIGINKAENDAIESHFMKDPDEFSVPPENLFFPEFSNKKNKLKKGVVPTSIYLQQHLNPKYYKINDQENISTNSQKTINTLPFLIPKSMDMDEDFEISNNSNGHRRLKDSQKNGKLPSNLPYMIPQPLTDDSDDDNYNNPTFENSSIYNSHHLSSVISASNINLRNSINNGNKPYSVSNINTNPKTSPSSFSYNFINSNSNKPYITTMPKKTSQTFSTKGNASKHPGNIAMDFEE</sequence>
<dbReference type="OrthoDB" id="2159135at2759"/>
<feature type="transmembrane region" description="Helical" evidence="2">
    <location>
        <begin position="20"/>
        <end position="40"/>
    </location>
</feature>
<feature type="region of interest" description="Disordered" evidence="1">
    <location>
        <begin position="538"/>
        <end position="561"/>
    </location>
</feature>
<evidence type="ECO:0000256" key="1">
    <source>
        <dbReference type="SAM" id="MobiDB-lite"/>
    </source>
</evidence>
<organism evidence="3 4">
    <name type="scientific">Piromyces finnis</name>
    <dbReference type="NCBI Taxonomy" id="1754191"/>
    <lineage>
        <taxon>Eukaryota</taxon>
        <taxon>Fungi</taxon>
        <taxon>Fungi incertae sedis</taxon>
        <taxon>Chytridiomycota</taxon>
        <taxon>Chytridiomycota incertae sedis</taxon>
        <taxon>Neocallimastigomycetes</taxon>
        <taxon>Neocallimastigales</taxon>
        <taxon>Neocallimastigaceae</taxon>
        <taxon>Piromyces</taxon>
    </lineage>
</organism>
<feature type="transmembrane region" description="Helical" evidence="2">
    <location>
        <begin position="160"/>
        <end position="179"/>
    </location>
</feature>
<keyword evidence="2" id="KW-1133">Transmembrane helix</keyword>
<keyword evidence="2" id="KW-0812">Transmembrane</keyword>
<gene>
    <name evidence="3" type="ORF">BCR36DRAFT_332133</name>
</gene>
<protein>
    <submittedName>
        <fullName evidence="3">Uncharacterized protein</fullName>
    </submittedName>
</protein>
<dbReference type="Proteomes" id="UP000193719">
    <property type="component" value="Unassembled WGS sequence"/>
</dbReference>
<evidence type="ECO:0000313" key="3">
    <source>
        <dbReference type="EMBL" id="ORX46186.1"/>
    </source>
</evidence>
<dbReference type="STRING" id="1754191.A0A1Y1V524"/>
<name>A0A1Y1V524_9FUNG</name>
<feature type="transmembrane region" description="Helical" evidence="2">
    <location>
        <begin position="115"/>
        <end position="134"/>
    </location>
</feature>
<feature type="compositionally biased region" description="Polar residues" evidence="1">
    <location>
        <begin position="538"/>
        <end position="547"/>
    </location>
</feature>
<reference evidence="3 4" key="1">
    <citation type="submission" date="2016-08" db="EMBL/GenBank/DDBJ databases">
        <title>Genomes of anaerobic fungi encode conserved fungal cellulosomes for biomass hydrolysis.</title>
        <authorList>
            <consortium name="DOE Joint Genome Institute"/>
            <person name="Haitjema C.H."/>
            <person name="Gilmore S.P."/>
            <person name="Henske J.K."/>
            <person name="Solomon K.V."/>
            <person name="De Groot R."/>
            <person name="Kuo A."/>
            <person name="Mondo S.J."/>
            <person name="Salamov A.A."/>
            <person name="Labutti K."/>
            <person name="Zhao Z."/>
            <person name="Chiniquy J."/>
            <person name="Barry K."/>
            <person name="Brewer H.M."/>
            <person name="Purvine S.O."/>
            <person name="Wright A.T."/>
            <person name="Boxma B."/>
            <person name="Van Alen T."/>
            <person name="Hackstein J.H."/>
            <person name="Baker S.E."/>
            <person name="Grigoriev I.V."/>
            <person name="O'Malley M.A."/>
        </authorList>
    </citation>
    <scope>NUCLEOTIDE SEQUENCE [LARGE SCALE GENOMIC DNA]</scope>
    <source>
        <strain evidence="4">finn</strain>
    </source>
</reference>
<reference evidence="3 4" key="2">
    <citation type="submission" date="2016-08" db="EMBL/GenBank/DDBJ databases">
        <title>Pervasive Adenine N6-methylation of Active Genes in Fungi.</title>
        <authorList>
            <consortium name="DOE Joint Genome Institute"/>
            <person name="Mondo S.J."/>
            <person name="Dannebaum R.O."/>
            <person name="Kuo R.C."/>
            <person name="Labutti K."/>
            <person name="Haridas S."/>
            <person name="Kuo A."/>
            <person name="Salamov A."/>
            <person name="Ahrendt S.R."/>
            <person name="Lipzen A."/>
            <person name="Sullivan W."/>
            <person name="Andreopoulos W.B."/>
            <person name="Clum A."/>
            <person name="Lindquist E."/>
            <person name="Daum C."/>
            <person name="Ramamoorthy G.K."/>
            <person name="Gryganskyi A."/>
            <person name="Culley D."/>
            <person name="Magnuson J.K."/>
            <person name="James T.Y."/>
            <person name="O'Malley M.A."/>
            <person name="Stajich J.E."/>
            <person name="Spatafora J.W."/>
            <person name="Visel A."/>
            <person name="Grigoriev I.V."/>
        </authorList>
    </citation>
    <scope>NUCLEOTIDE SEQUENCE [LARGE SCALE GENOMIC DNA]</scope>
    <source>
        <strain evidence="4">finn</strain>
    </source>
</reference>
<dbReference type="AlphaFoldDB" id="A0A1Y1V524"/>
<proteinExistence type="predicted"/>
<feature type="transmembrane region" description="Helical" evidence="2">
    <location>
        <begin position="77"/>
        <end position="95"/>
    </location>
</feature>
<keyword evidence="2" id="KW-0472">Membrane</keyword>